<feature type="region of interest" description="Disordered" evidence="2">
    <location>
        <begin position="1"/>
        <end position="50"/>
    </location>
</feature>
<dbReference type="InterPro" id="IPR003882">
    <property type="entry name" value="Pistil_extensin"/>
</dbReference>
<feature type="compositionally biased region" description="Polar residues" evidence="2">
    <location>
        <begin position="801"/>
        <end position="824"/>
    </location>
</feature>
<evidence type="ECO:0000256" key="1">
    <source>
        <dbReference type="SAM" id="Coils"/>
    </source>
</evidence>
<dbReference type="Pfam" id="PF22893">
    <property type="entry name" value="ULD_2"/>
    <property type="match status" value="1"/>
</dbReference>
<gene>
    <name evidence="4" type="ORF">SAMD00023353_7000460</name>
</gene>
<feature type="compositionally biased region" description="Pro residues" evidence="2">
    <location>
        <begin position="134"/>
        <end position="148"/>
    </location>
</feature>
<feature type="coiled-coil region" evidence="1">
    <location>
        <begin position="959"/>
        <end position="1053"/>
    </location>
</feature>
<feature type="region of interest" description="Disordered" evidence="2">
    <location>
        <begin position="71"/>
        <end position="93"/>
    </location>
</feature>
<proteinExistence type="predicted"/>
<feature type="compositionally biased region" description="Basic residues" evidence="2">
    <location>
        <begin position="1247"/>
        <end position="1258"/>
    </location>
</feature>
<accession>A0A1W2TJZ9</accession>
<name>A0A1W2TJZ9_ROSNE</name>
<feature type="region of interest" description="Disordered" evidence="2">
    <location>
        <begin position="1151"/>
        <end position="1272"/>
    </location>
</feature>
<feature type="region of interest" description="Disordered" evidence="2">
    <location>
        <begin position="703"/>
        <end position="844"/>
    </location>
</feature>
<dbReference type="EMBL" id="DF977515">
    <property type="protein sequence ID" value="GAP88572.2"/>
    <property type="molecule type" value="Genomic_DNA"/>
</dbReference>
<evidence type="ECO:0000313" key="4">
    <source>
        <dbReference type="EMBL" id="GAP88572.2"/>
    </source>
</evidence>
<dbReference type="Proteomes" id="UP000054516">
    <property type="component" value="Unassembled WGS sequence"/>
</dbReference>
<feature type="compositionally biased region" description="Basic and acidic residues" evidence="2">
    <location>
        <begin position="773"/>
        <end position="783"/>
    </location>
</feature>
<feature type="domain" description="Ubiquitin-like" evidence="3">
    <location>
        <begin position="1062"/>
        <end position="1144"/>
    </location>
</feature>
<dbReference type="STRING" id="77044.A0A1W2TJZ9"/>
<organism evidence="4">
    <name type="scientific">Rosellinia necatrix</name>
    <name type="common">White root-rot fungus</name>
    <dbReference type="NCBI Taxonomy" id="77044"/>
    <lineage>
        <taxon>Eukaryota</taxon>
        <taxon>Fungi</taxon>
        <taxon>Dikarya</taxon>
        <taxon>Ascomycota</taxon>
        <taxon>Pezizomycotina</taxon>
        <taxon>Sordariomycetes</taxon>
        <taxon>Xylariomycetidae</taxon>
        <taxon>Xylariales</taxon>
        <taxon>Xylariaceae</taxon>
        <taxon>Rosellinia</taxon>
    </lineage>
</organism>
<sequence>MLGRAFPESGMANHDRMALRMERPDSQRPPRPPLQPSPQLTQQPRYPPASYYQYPGAVPYVANNLAYPQPVPQPMPTGRDWFNPFDEEEQERKKRGLELVPIRPVMNGIPPPWAAYPGGYGPAAYGRFGGPLWPALPPPQPAPPPLPPVQDEEQNQRKTGKHVRHSDRQTNAAKKREARSPPPEIRVNREVDGVLTPDSGDLTVHLTMDLEEDLEYQLDEMNHLSRLGLFSDAKEFFSKNLQHHLDNPYVLVQYAGLLLHQGDFKGATLLKDDAIYKREGEQADSEELRMLRINWELLQALAKSYTLDTLNGVYTIFQEVVDLLRGIADESSPDKPIGSTEVEILALTLRLTSHPVLNSRWLRYGAEALAAFPATLSRLYKSLLRQGRIWDLHDLIALMPTVEDIKEFAKDVFDKELIPSLRAMVSDWLDSVHGYDTSTTLGLLSILTHILLEPVEASEKECIDIFRLCLPLGMSVVENDRDSLKSRPYLRLLLAKSRFAETASRQAADSLVRHLESSPGVFYQSDPALLPIYVPSEDESPRWTPMDQPPELKDPVRLVLRSAIELEDLKTEAIARRELIRLSNDPRDELDKLCTLQLSRQGDLNGYGLTLGTRYLVSNTKAARAELAGFLSRLLSDAAATIYWGPSHEWILNMLLYRLEEKSTAAIHKLLERSHADYWNIEETLLQEISRKLPALKDWVDQQRAGDPTPTKPDDTVLPAGTSPRRDSKRPSTRVLKASGSRQKTERTPKRATQGATDEKKEARDTPVVTLLKPEEGRRDRRPPSRSRPPLMHAAGKKRQSAASQPGSNQGTPLNQYVNPSVTLQPHRVPPPGEEPPTADRSVISIREEEDRLAAEIRNRLDAEFNKRLEAARESERRRVNEKAEIFEGLKREVEAIRREAIEQTEKKNRVEAQQRAERLQWERVMEESRSEKATAIAQLEIAAAEMDAKFEAERRMAVEEAEKKMKEEFEMRKRRENEARLQAEREVERRKEAEQKAYEEKMAAERLREELRLKAEAEIRERREAENRAFEAAAKQLEEQEYRERIQEWAAERAQRDIEIQSQIHLKDAIGRKFAIPFSQGRTWQGMQEIIEAAFAHVDVIGAEIKAGHYDLIGPDGAVILPRAWEEIIQPGWMITMQMWPMQGPAVAPPPPPVIRHPPIGMGRPVSVPPPPPPPAAQSDGEEEVIVVEEEGPANERVSTSAGRRTRDDDDDDDEDSSSGYGSTDSWKPSRRERIANAFSSLKSTIFRRRRRRRRRAPSTATSSSFSSDII</sequence>
<dbReference type="AlphaFoldDB" id="A0A1W2TJZ9"/>
<dbReference type="PRINTS" id="PR01218">
    <property type="entry name" value="PSTLEXTENSIN"/>
</dbReference>
<evidence type="ECO:0000313" key="5">
    <source>
        <dbReference type="Proteomes" id="UP000054516"/>
    </source>
</evidence>
<feature type="compositionally biased region" description="Basic and acidic residues" evidence="2">
    <location>
        <begin position="13"/>
        <end position="28"/>
    </location>
</feature>
<evidence type="ECO:0000256" key="2">
    <source>
        <dbReference type="SAM" id="MobiDB-lite"/>
    </source>
</evidence>
<protein>
    <submittedName>
        <fullName evidence="4">Putative kinetoplast-associated protein kap-like protein</fullName>
    </submittedName>
</protein>
<dbReference type="InterPro" id="IPR054464">
    <property type="entry name" value="ULD_fung"/>
</dbReference>
<feature type="compositionally biased region" description="Acidic residues" evidence="2">
    <location>
        <begin position="1181"/>
        <end position="1194"/>
    </location>
</feature>
<feature type="coiled-coil region" evidence="1">
    <location>
        <begin position="866"/>
        <end position="914"/>
    </location>
</feature>
<reference evidence="4" key="1">
    <citation type="submission" date="2016-03" db="EMBL/GenBank/DDBJ databases">
        <title>Draft genome sequence of Rosellinia necatrix.</title>
        <authorList>
            <person name="Kanematsu S."/>
        </authorList>
    </citation>
    <scope>NUCLEOTIDE SEQUENCE [LARGE SCALE GENOMIC DNA]</scope>
    <source>
        <strain evidence="4">W97</strain>
    </source>
</reference>
<keyword evidence="1" id="KW-0175">Coiled coil</keyword>
<dbReference type="OrthoDB" id="4838614at2759"/>
<feature type="compositionally biased region" description="Low complexity" evidence="2">
    <location>
        <begin position="1260"/>
        <end position="1272"/>
    </location>
</feature>
<evidence type="ECO:0000259" key="3">
    <source>
        <dbReference type="Pfam" id="PF22893"/>
    </source>
</evidence>
<keyword evidence="5" id="KW-1185">Reference proteome</keyword>
<feature type="region of interest" description="Disordered" evidence="2">
    <location>
        <begin position="131"/>
        <end position="196"/>
    </location>
</feature>
<feature type="compositionally biased region" description="Pro residues" evidence="2">
    <location>
        <begin position="1168"/>
        <end position="1177"/>
    </location>
</feature>